<evidence type="ECO:0000256" key="10">
    <source>
        <dbReference type="SAM" id="Phobius"/>
    </source>
</evidence>
<keyword evidence="5 10" id="KW-0812">Transmembrane</keyword>
<gene>
    <name evidence="12" type="ORF">S06H3_29010</name>
</gene>
<evidence type="ECO:0000256" key="2">
    <source>
        <dbReference type="ARBA" id="ARBA00015792"/>
    </source>
</evidence>
<keyword evidence="9 10" id="KW-0472">Membrane</keyword>
<evidence type="ECO:0000259" key="11">
    <source>
        <dbReference type="Pfam" id="PF02355"/>
    </source>
</evidence>
<dbReference type="SUPFAM" id="SSF82866">
    <property type="entry name" value="Multidrug efflux transporter AcrB transmembrane domain"/>
    <property type="match status" value="1"/>
</dbReference>
<dbReference type="InterPro" id="IPR005665">
    <property type="entry name" value="SecF_bac"/>
</dbReference>
<evidence type="ECO:0000256" key="3">
    <source>
        <dbReference type="ARBA" id="ARBA00022448"/>
    </source>
</evidence>
<keyword evidence="6" id="KW-0653">Protein transport</keyword>
<dbReference type="PANTHER" id="PTHR30081:SF8">
    <property type="entry name" value="PROTEIN TRANSLOCASE SUBUNIT SECF"/>
    <property type="match status" value="1"/>
</dbReference>
<evidence type="ECO:0000256" key="1">
    <source>
        <dbReference type="ARBA" id="ARBA00004651"/>
    </source>
</evidence>
<sequence>ALSNIGFDRASIQEYKGRDIFLVKVKETEDLSMEDIKANVREQFKDKEIDFPREELVGPAVSKGLQARAFWVLLVGIIGILIYVSIRFTFRFSVAAIVALIHDLLITIGILSLTNTEFNIPIIAGLLTILGYSINDSIVISDRIRENLRLLRGKPYDEIINISINKTVKMLEQLGQRTEAPPLGIAESLILYLFLHLGHSVTIISSSFLYN</sequence>
<dbReference type="PRINTS" id="PR01755">
    <property type="entry name" value="SECFTRNLCASE"/>
</dbReference>
<keyword evidence="4" id="KW-1003">Cell membrane</keyword>
<feature type="non-terminal residue" evidence="12">
    <location>
        <position position="1"/>
    </location>
</feature>
<evidence type="ECO:0000256" key="6">
    <source>
        <dbReference type="ARBA" id="ARBA00022927"/>
    </source>
</evidence>
<dbReference type="PANTHER" id="PTHR30081">
    <property type="entry name" value="PROTEIN-EXPORT MEMBRANE PROTEIN SEC"/>
    <property type="match status" value="1"/>
</dbReference>
<dbReference type="EMBL" id="BARV01016971">
    <property type="protein sequence ID" value="GAI32064.1"/>
    <property type="molecule type" value="Genomic_DNA"/>
</dbReference>
<feature type="domain" description="Protein export membrane protein SecD/SecF C-terminal" evidence="11">
    <location>
        <begin position="45"/>
        <end position="169"/>
    </location>
</feature>
<dbReference type="Pfam" id="PF02355">
    <property type="entry name" value="SecD_SecF_C"/>
    <property type="match status" value="1"/>
</dbReference>
<feature type="transmembrane region" description="Helical" evidence="10">
    <location>
        <begin position="189"/>
        <end position="210"/>
    </location>
</feature>
<feature type="transmembrane region" description="Helical" evidence="10">
    <location>
        <begin position="69"/>
        <end position="86"/>
    </location>
</feature>
<keyword evidence="3" id="KW-0813">Transport</keyword>
<dbReference type="Gene3D" id="1.20.1640.10">
    <property type="entry name" value="Multidrug efflux transporter AcrB transmembrane domain"/>
    <property type="match status" value="1"/>
</dbReference>
<evidence type="ECO:0000256" key="9">
    <source>
        <dbReference type="ARBA" id="ARBA00023136"/>
    </source>
</evidence>
<dbReference type="GO" id="GO:0005886">
    <property type="term" value="C:plasma membrane"/>
    <property type="evidence" value="ECO:0007669"/>
    <property type="project" value="UniProtKB-SubCell"/>
</dbReference>
<dbReference type="InterPro" id="IPR022813">
    <property type="entry name" value="SecD/SecF_arch_bac"/>
</dbReference>
<name>X1PMH0_9ZZZZ</name>
<feature type="transmembrane region" description="Helical" evidence="10">
    <location>
        <begin position="93"/>
        <end position="114"/>
    </location>
</feature>
<dbReference type="GO" id="GO:0015450">
    <property type="term" value="F:protein-transporting ATPase activity"/>
    <property type="evidence" value="ECO:0007669"/>
    <property type="project" value="InterPro"/>
</dbReference>
<dbReference type="InterPro" id="IPR048634">
    <property type="entry name" value="SecD_SecF_C"/>
</dbReference>
<evidence type="ECO:0000313" key="12">
    <source>
        <dbReference type="EMBL" id="GAI32064.1"/>
    </source>
</evidence>
<dbReference type="NCBIfam" id="TIGR00966">
    <property type="entry name" value="transloc_SecF"/>
    <property type="match status" value="1"/>
</dbReference>
<keyword evidence="8" id="KW-0811">Translocation</keyword>
<dbReference type="InterPro" id="IPR022645">
    <property type="entry name" value="SecD/SecF_bac"/>
</dbReference>
<evidence type="ECO:0000256" key="7">
    <source>
        <dbReference type="ARBA" id="ARBA00022989"/>
    </source>
</evidence>
<organism evidence="12">
    <name type="scientific">marine sediment metagenome</name>
    <dbReference type="NCBI Taxonomy" id="412755"/>
    <lineage>
        <taxon>unclassified sequences</taxon>
        <taxon>metagenomes</taxon>
        <taxon>ecological metagenomes</taxon>
    </lineage>
</organism>
<proteinExistence type="predicted"/>
<reference evidence="12" key="1">
    <citation type="journal article" date="2014" name="Front. Microbiol.">
        <title>High frequency of phylogenetically diverse reductive dehalogenase-homologous genes in deep subseafloor sedimentary metagenomes.</title>
        <authorList>
            <person name="Kawai M."/>
            <person name="Futagami T."/>
            <person name="Toyoda A."/>
            <person name="Takaki Y."/>
            <person name="Nishi S."/>
            <person name="Hori S."/>
            <person name="Arai W."/>
            <person name="Tsubouchi T."/>
            <person name="Morono Y."/>
            <person name="Uchiyama I."/>
            <person name="Ito T."/>
            <person name="Fujiyama A."/>
            <person name="Inagaki F."/>
            <person name="Takami H."/>
        </authorList>
    </citation>
    <scope>NUCLEOTIDE SEQUENCE</scope>
    <source>
        <strain evidence="12">Expedition CK06-06</strain>
    </source>
</reference>
<protein>
    <recommendedName>
        <fullName evidence="2">Protein translocase subunit SecF</fullName>
    </recommendedName>
</protein>
<comment type="caution">
    <text evidence="12">The sequence shown here is derived from an EMBL/GenBank/DDBJ whole genome shotgun (WGS) entry which is preliminary data.</text>
</comment>
<dbReference type="GO" id="GO:0006886">
    <property type="term" value="P:intracellular protein transport"/>
    <property type="evidence" value="ECO:0007669"/>
    <property type="project" value="InterPro"/>
</dbReference>
<accession>X1PMH0</accession>
<dbReference type="AlphaFoldDB" id="X1PMH0"/>
<keyword evidence="7 10" id="KW-1133">Transmembrane helix</keyword>
<comment type="subcellular location">
    <subcellularLocation>
        <location evidence="1">Cell membrane</location>
        <topology evidence="1">Multi-pass membrane protein</topology>
    </subcellularLocation>
</comment>
<evidence type="ECO:0000256" key="5">
    <source>
        <dbReference type="ARBA" id="ARBA00022692"/>
    </source>
</evidence>
<feature type="transmembrane region" description="Helical" evidence="10">
    <location>
        <begin position="120"/>
        <end position="140"/>
    </location>
</feature>
<evidence type="ECO:0000256" key="4">
    <source>
        <dbReference type="ARBA" id="ARBA00022475"/>
    </source>
</evidence>
<evidence type="ECO:0000256" key="8">
    <source>
        <dbReference type="ARBA" id="ARBA00023010"/>
    </source>
</evidence>